<dbReference type="UniPathway" id="UPA00031">
    <property type="reaction ID" value="UER00013"/>
</dbReference>
<evidence type="ECO:0000256" key="3">
    <source>
        <dbReference type="ARBA" id="ARBA00013085"/>
    </source>
</evidence>
<dbReference type="PANTHER" id="PTHR21039:SF0">
    <property type="entry name" value="HISTIDINOL-PHOSPHATASE"/>
    <property type="match status" value="1"/>
</dbReference>
<comment type="catalytic activity">
    <reaction evidence="7 8">
        <text>L-histidinol phosphate + H2O = L-histidinol + phosphate</text>
        <dbReference type="Rhea" id="RHEA:14465"/>
        <dbReference type="ChEBI" id="CHEBI:15377"/>
        <dbReference type="ChEBI" id="CHEBI:43474"/>
        <dbReference type="ChEBI" id="CHEBI:57699"/>
        <dbReference type="ChEBI" id="CHEBI:57980"/>
        <dbReference type="EC" id="3.1.3.15"/>
    </reaction>
</comment>
<evidence type="ECO:0000313" key="11">
    <source>
        <dbReference type="Proteomes" id="UP000255234"/>
    </source>
</evidence>
<keyword evidence="5 8" id="KW-0378">Hydrolase</keyword>
<evidence type="ECO:0000256" key="5">
    <source>
        <dbReference type="ARBA" id="ARBA00022801"/>
    </source>
</evidence>
<evidence type="ECO:0000256" key="8">
    <source>
        <dbReference type="RuleBase" id="RU366003"/>
    </source>
</evidence>
<sequence>MLADYHMHTEFSDDSTCPMEKAIQTAIAKNFDEICFTEHIDYGVKTDLNCDCQKYLEKFTYYQKLFSPQIKLKFGMEFGMQTHTINQFAKTFTSYPFDFIILSCHQVDNLEFWNQAFQQGKTQQEYNELYYQEILKVIQQYKDYCVLGHLDMINRYDQKGIYPFNKVFDLVNEILKQVINDHKGIEINTSCYRYGLKDLTPSVEILKLYKKLGGDIITIGSDGHDVDQYGFKIQETKQILKDLGFKYIYTFDKMKPIAHTI</sequence>
<name>A0A378NP52_9FIRM</name>
<dbReference type="RefSeq" id="WP_115150917.1">
    <property type="nucleotide sequence ID" value="NZ_UGPP01000001.1"/>
</dbReference>
<evidence type="ECO:0000256" key="6">
    <source>
        <dbReference type="ARBA" id="ARBA00023102"/>
    </source>
</evidence>
<organism evidence="10 11">
    <name type="scientific">Megamonas hypermegale</name>
    <dbReference type="NCBI Taxonomy" id="158847"/>
    <lineage>
        <taxon>Bacteria</taxon>
        <taxon>Bacillati</taxon>
        <taxon>Bacillota</taxon>
        <taxon>Negativicutes</taxon>
        <taxon>Selenomonadales</taxon>
        <taxon>Selenomonadaceae</taxon>
        <taxon>Megamonas</taxon>
    </lineage>
</organism>
<dbReference type="EMBL" id="UGPP01000001">
    <property type="protein sequence ID" value="STY70184.1"/>
    <property type="molecule type" value="Genomic_DNA"/>
</dbReference>
<evidence type="ECO:0000313" key="10">
    <source>
        <dbReference type="EMBL" id="STY70184.1"/>
    </source>
</evidence>
<protein>
    <recommendedName>
        <fullName evidence="3 8">Histidinol-phosphatase</fullName>
        <shortName evidence="8">HolPase</shortName>
        <ecNumber evidence="3 8">3.1.3.15</ecNumber>
    </recommendedName>
</protein>
<keyword evidence="6 8" id="KW-0368">Histidine biosynthesis</keyword>
<keyword evidence="4 8" id="KW-0028">Amino-acid biosynthesis</keyword>
<dbReference type="GO" id="GO:0004401">
    <property type="term" value="F:histidinol-phosphatase activity"/>
    <property type="evidence" value="ECO:0007669"/>
    <property type="project" value="UniProtKB-UniRule"/>
</dbReference>
<dbReference type="NCBIfam" id="TIGR01856">
    <property type="entry name" value="hisJ_fam"/>
    <property type="match status" value="1"/>
</dbReference>
<dbReference type="Gene3D" id="3.20.20.140">
    <property type="entry name" value="Metal-dependent hydrolases"/>
    <property type="match status" value="1"/>
</dbReference>
<dbReference type="Pfam" id="PF02811">
    <property type="entry name" value="PHP"/>
    <property type="match status" value="1"/>
</dbReference>
<dbReference type="InterPro" id="IPR003141">
    <property type="entry name" value="Pol/His_phosphatase_N"/>
</dbReference>
<dbReference type="InterPro" id="IPR010140">
    <property type="entry name" value="Histidinol_P_phosphatase_HisJ"/>
</dbReference>
<dbReference type="InterPro" id="IPR016195">
    <property type="entry name" value="Pol/histidinol_Pase-like"/>
</dbReference>
<dbReference type="InterPro" id="IPR004013">
    <property type="entry name" value="PHP_dom"/>
</dbReference>
<dbReference type="PANTHER" id="PTHR21039">
    <property type="entry name" value="HISTIDINOL PHOSPHATASE-RELATED"/>
    <property type="match status" value="1"/>
</dbReference>
<dbReference type="GO" id="GO:0005737">
    <property type="term" value="C:cytoplasm"/>
    <property type="evidence" value="ECO:0007669"/>
    <property type="project" value="TreeGrafter"/>
</dbReference>
<evidence type="ECO:0000256" key="7">
    <source>
        <dbReference type="ARBA" id="ARBA00049158"/>
    </source>
</evidence>
<dbReference type="EC" id="3.1.3.15" evidence="3 8"/>
<accession>A0A378NP52</accession>
<dbReference type="AlphaFoldDB" id="A0A378NP52"/>
<comment type="similarity">
    <text evidence="2 8">Belongs to the PHP hydrolase family. HisK subfamily.</text>
</comment>
<proteinExistence type="inferred from homology"/>
<evidence type="ECO:0000256" key="1">
    <source>
        <dbReference type="ARBA" id="ARBA00004970"/>
    </source>
</evidence>
<evidence type="ECO:0000259" key="9">
    <source>
        <dbReference type="SMART" id="SM00481"/>
    </source>
</evidence>
<evidence type="ECO:0000256" key="4">
    <source>
        <dbReference type="ARBA" id="ARBA00022605"/>
    </source>
</evidence>
<reference evidence="10 11" key="1">
    <citation type="submission" date="2018-06" db="EMBL/GenBank/DDBJ databases">
        <authorList>
            <consortium name="Pathogen Informatics"/>
            <person name="Doyle S."/>
        </authorList>
    </citation>
    <scope>NUCLEOTIDE SEQUENCE [LARGE SCALE GENOMIC DNA]</scope>
    <source>
        <strain evidence="10 11">NCTC10571</strain>
    </source>
</reference>
<dbReference type="Proteomes" id="UP000255234">
    <property type="component" value="Unassembled WGS sequence"/>
</dbReference>
<evidence type="ECO:0000256" key="2">
    <source>
        <dbReference type="ARBA" id="ARBA00009152"/>
    </source>
</evidence>
<dbReference type="SUPFAM" id="SSF89550">
    <property type="entry name" value="PHP domain-like"/>
    <property type="match status" value="1"/>
</dbReference>
<dbReference type="GO" id="GO:0000105">
    <property type="term" value="P:L-histidine biosynthetic process"/>
    <property type="evidence" value="ECO:0007669"/>
    <property type="project" value="UniProtKB-UniRule"/>
</dbReference>
<feature type="domain" description="Polymerase/histidinol phosphatase N-terminal" evidence="9">
    <location>
        <begin position="3"/>
        <end position="82"/>
    </location>
</feature>
<gene>
    <name evidence="10" type="ORF">NCTC10571_00297</name>
</gene>
<comment type="pathway">
    <text evidence="1 8">Amino-acid biosynthesis; L-histidine biosynthesis; L-histidine from 5-phospho-alpha-D-ribose 1-diphosphate: step 8/9.</text>
</comment>
<dbReference type="SMART" id="SM00481">
    <property type="entry name" value="POLIIIAc"/>
    <property type="match status" value="1"/>
</dbReference>